<feature type="domain" description="RING-type" evidence="17">
    <location>
        <begin position="63"/>
        <end position="102"/>
    </location>
</feature>
<dbReference type="SMART" id="SM00184">
    <property type="entry name" value="RING"/>
    <property type="match status" value="1"/>
</dbReference>
<evidence type="ECO:0000256" key="8">
    <source>
        <dbReference type="ARBA" id="ARBA00023015"/>
    </source>
</evidence>
<organism evidence="18 19">
    <name type="scientific">Pseudolycoriella hygida</name>
    <dbReference type="NCBI Taxonomy" id="35572"/>
    <lineage>
        <taxon>Eukaryota</taxon>
        <taxon>Metazoa</taxon>
        <taxon>Ecdysozoa</taxon>
        <taxon>Arthropoda</taxon>
        <taxon>Hexapoda</taxon>
        <taxon>Insecta</taxon>
        <taxon>Pterygota</taxon>
        <taxon>Neoptera</taxon>
        <taxon>Endopterygota</taxon>
        <taxon>Diptera</taxon>
        <taxon>Nematocera</taxon>
        <taxon>Sciaroidea</taxon>
        <taxon>Sciaridae</taxon>
        <taxon>Pseudolycoriella</taxon>
    </lineage>
</organism>
<dbReference type="InterPro" id="IPR058746">
    <property type="entry name" value="Znf_RING-type_Topors"/>
</dbReference>
<feature type="compositionally biased region" description="Polar residues" evidence="16">
    <location>
        <begin position="463"/>
        <end position="483"/>
    </location>
</feature>
<evidence type="ECO:0000313" key="18">
    <source>
        <dbReference type="EMBL" id="KAJ6642914.1"/>
    </source>
</evidence>
<feature type="compositionally biased region" description="Basic and acidic residues" evidence="16">
    <location>
        <begin position="661"/>
        <end position="674"/>
    </location>
</feature>
<keyword evidence="5 15" id="KW-0863">Zinc-finger</keyword>
<dbReference type="InterPro" id="IPR013083">
    <property type="entry name" value="Znf_RING/FYVE/PHD"/>
</dbReference>
<dbReference type="Pfam" id="PF00097">
    <property type="entry name" value="zf-C3HC4"/>
    <property type="match status" value="1"/>
</dbReference>
<keyword evidence="19" id="KW-1185">Reference proteome</keyword>
<dbReference type="InterPro" id="IPR017907">
    <property type="entry name" value="Znf_RING_CS"/>
</dbReference>
<evidence type="ECO:0000256" key="3">
    <source>
        <dbReference type="ARBA" id="ARBA00022679"/>
    </source>
</evidence>
<evidence type="ECO:0000256" key="11">
    <source>
        <dbReference type="ARBA" id="ARBA00076856"/>
    </source>
</evidence>
<feature type="region of interest" description="Disordered" evidence="16">
    <location>
        <begin position="463"/>
        <end position="530"/>
    </location>
</feature>
<reference evidence="18" key="1">
    <citation type="submission" date="2022-07" db="EMBL/GenBank/DDBJ databases">
        <authorList>
            <person name="Trinca V."/>
            <person name="Uliana J.V.C."/>
            <person name="Torres T.T."/>
            <person name="Ward R.J."/>
            <person name="Monesi N."/>
        </authorList>
    </citation>
    <scope>NUCLEOTIDE SEQUENCE</scope>
    <source>
        <strain evidence="18">HSMRA1968</strain>
        <tissue evidence="18">Whole embryos</tissue>
    </source>
</reference>
<evidence type="ECO:0000256" key="1">
    <source>
        <dbReference type="ARBA" id="ARBA00000900"/>
    </source>
</evidence>
<evidence type="ECO:0000256" key="13">
    <source>
        <dbReference type="ARBA" id="ARBA00079040"/>
    </source>
</evidence>
<dbReference type="FunFam" id="3.30.40.10:FF:000136">
    <property type="entry name" value="E3 ubiquitin-protein ligase Topors"/>
    <property type="match status" value="1"/>
</dbReference>
<evidence type="ECO:0000256" key="12">
    <source>
        <dbReference type="ARBA" id="ARBA00076940"/>
    </source>
</evidence>
<keyword evidence="3" id="KW-0808">Transferase</keyword>
<feature type="compositionally biased region" description="Basic residues" evidence="16">
    <location>
        <begin position="622"/>
        <end position="641"/>
    </location>
</feature>
<dbReference type="GO" id="GO:0006513">
    <property type="term" value="P:protein monoubiquitination"/>
    <property type="evidence" value="ECO:0007669"/>
    <property type="project" value="TreeGrafter"/>
</dbReference>
<accession>A0A9Q0S345</accession>
<evidence type="ECO:0000256" key="16">
    <source>
        <dbReference type="SAM" id="MobiDB-lite"/>
    </source>
</evidence>
<feature type="compositionally biased region" description="Polar residues" evidence="16">
    <location>
        <begin position="557"/>
        <end position="579"/>
    </location>
</feature>
<evidence type="ECO:0000256" key="4">
    <source>
        <dbReference type="ARBA" id="ARBA00022723"/>
    </source>
</evidence>
<evidence type="ECO:0000313" key="19">
    <source>
        <dbReference type="Proteomes" id="UP001151699"/>
    </source>
</evidence>
<protein>
    <recommendedName>
        <fullName evidence="10">E3 ubiquitin-protein ligase Topors</fullName>
        <ecNumber evidence="2">2.3.2.27</ecNumber>
    </recommendedName>
    <alternativeName>
        <fullName evidence="11">RING-type E3 ubiquitin transferase Topors</fullName>
    </alternativeName>
    <alternativeName>
        <fullName evidence="13">SUMO1-protein E3 ligase Topors</fullName>
    </alternativeName>
    <alternativeName>
        <fullName evidence="12">Topoisomerase I-binding RING finger protein</fullName>
    </alternativeName>
    <alternativeName>
        <fullName evidence="14">Topoisomerase I-binding arginine/serine-rich protein</fullName>
    </alternativeName>
</protein>
<dbReference type="Proteomes" id="UP001151699">
    <property type="component" value="Chromosome B"/>
</dbReference>
<feature type="compositionally biased region" description="Basic residues" evidence="16">
    <location>
        <begin position="582"/>
        <end position="592"/>
    </location>
</feature>
<evidence type="ECO:0000256" key="14">
    <source>
        <dbReference type="ARBA" id="ARBA00079184"/>
    </source>
</evidence>
<keyword evidence="7" id="KW-0862">Zinc</keyword>
<dbReference type="CDD" id="cd16574">
    <property type="entry name" value="RING-HC_Topors"/>
    <property type="match status" value="1"/>
</dbReference>
<feature type="region of interest" description="Disordered" evidence="16">
    <location>
        <begin position="656"/>
        <end position="689"/>
    </location>
</feature>
<dbReference type="AlphaFoldDB" id="A0A9Q0S345"/>
<feature type="compositionally biased region" description="Low complexity" evidence="16">
    <location>
        <begin position="598"/>
        <end position="614"/>
    </location>
</feature>
<dbReference type="InterPro" id="IPR001841">
    <property type="entry name" value="Znf_RING"/>
</dbReference>
<dbReference type="GO" id="GO:0000209">
    <property type="term" value="P:protein polyubiquitination"/>
    <property type="evidence" value="ECO:0007669"/>
    <property type="project" value="TreeGrafter"/>
</dbReference>
<evidence type="ECO:0000256" key="7">
    <source>
        <dbReference type="ARBA" id="ARBA00022833"/>
    </source>
</evidence>
<evidence type="ECO:0000256" key="6">
    <source>
        <dbReference type="ARBA" id="ARBA00022786"/>
    </source>
</evidence>
<evidence type="ECO:0000256" key="15">
    <source>
        <dbReference type="PROSITE-ProRule" id="PRU00175"/>
    </source>
</evidence>
<dbReference type="EC" id="2.3.2.27" evidence="2"/>
<comment type="catalytic activity">
    <reaction evidence="1">
        <text>S-ubiquitinyl-[E2 ubiquitin-conjugating enzyme]-L-cysteine + [acceptor protein]-L-lysine = [E2 ubiquitin-conjugating enzyme]-L-cysteine + N(6)-ubiquitinyl-[acceptor protein]-L-lysine.</text>
        <dbReference type="EC" id="2.3.2.27"/>
    </reaction>
</comment>
<dbReference type="PANTHER" id="PTHR46077">
    <property type="entry name" value="E3 UBIQUITIN-PROTEIN LIGASE TOPORS"/>
    <property type="match status" value="1"/>
</dbReference>
<feature type="compositionally biased region" description="Basic and acidic residues" evidence="16">
    <location>
        <begin position="514"/>
        <end position="528"/>
    </location>
</feature>
<dbReference type="PROSITE" id="PS00518">
    <property type="entry name" value="ZF_RING_1"/>
    <property type="match status" value="1"/>
</dbReference>
<dbReference type="GO" id="GO:0008270">
    <property type="term" value="F:zinc ion binding"/>
    <property type="evidence" value="ECO:0007669"/>
    <property type="project" value="UniProtKB-KW"/>
</dbReference>
<name>A0A9Q0S345_9DIPT</name>
<dbReference type="InterPro" id="IPR018957">
    <property type="entry name" value="Znf_C3HC4_RING-type"/>
</dbReference>
<proteinExistence type="predicted"/>
<gene>
    <name evidence="18" type="primary">Topors</name>
    <name evidence="18" type="ORF">Bhyg_07870</name>
</gene>
<evidence type="ECO:0000256" key="9">
    <source>
        <dbReference type="ARBA" id="ARBA00023163"/>
    </source>
</evidence>
<evidence type="ECO:0000256" key="5">
    <source>
        <dbReference type="ARBA" id="ARBA00022771"/>
    </source>
</evidence>
<dbReference type="PANTHER" id="PTHR46077:SF1">
    <property type="entry name" value="TOP1 BINDING ARGININE_SERINE RICH PROTEIN, E3 UBIQUITIN LIGASE"/>
    <property type="match status" value="1"/>
</dbReference>
<dbReference type="GO" id="GO:0005634">
    <property type="term" value="C:nucleus"/>
    <property type="evidence" value="ECO:0007669"/>
    <property type="project" value="UniProtKB-ARBA"/>
</dbReference>
<evidence type="ECO:0000259" key="17">
    <source>
        <dbReference type="PROSITE" id="PS50089"/>
    </source>
</evidence>
<dbReference type="Gene3D" id="3.30.40.10">
    <property type="entry name" value="Zinc/RING finger domain, C3HC4 (zinc finger)"/>
    <property type="match status" value="1"/>
</dbReference>
<feature type="region of interest" description="Disordered" evidence="16">
    <location>
        <begin position="549"/>
        <end position="641"/>
    </location>
</feature>
<dbReference type="EMBL" id="WJQU01000002">
    <property type="protein sequence ID" value="KAJ6642914.1"/>
    <property type="molecule type" value="Genomic_DNA"/>
</dbReference>
<dbReference type="PROSITE" id="PS50089">
    <property type="entry name" value="ZF_RING_2"/>
    <property type="match status" value="1"/>
</dbReference>
<evidence type="ECO:0000256" key="10">
    <source>
        <dbReference type="ARBA" id="ARBA00071236"/>
    </source>
</evidence>
<feature type="region of interest" description="Disordered" evidence="16">
    <location>
        <begin position="344"/>
        <end position="363"/>
    </location>
</feature>
<dbReference type="SUPFAM" id="SSF57850">
    <property type="entry name" value="RING/U-box"/>
    <property type="match status" value="1"/>
</dbReference>
<dbReference type="GO" id="GO:0061630">
    <property type="term" value="F:ubiquitin protein ligase activity"/>
    <property type="evidence" value="ECO:0007669"/>
    <property type="project" value="UniProtKB-EC"/>
</dbReference>
<keyword evidence="8" id="KW-0805">Transcription regulation</keyword>
<keyword evidence="6" id="KW-0833">Ubl conjugation pathway</keyword>
<keyword evidence="4" id="KW-0479">Metal-binding</keyword>
<keyword evidence="9" id="KW-0804">Transcription</keyword>
<comment type="caution">
    <text evidence="18">The sequence shown here is derived from an EMBL/GenBank/DDBJ whole genome shotgun (WGS) entry which is preliminary data.</text>
</comment>
<dbReference type="OrthoDB" id="365379at2759"/>
<evidence type="ECO:0000256" key="2">
    <source>
        <dbReference type="ARBA" id="ARBA00012483"/>
    </source>
</evidence>
<sequence>MSDEALNCPPTPERMNNCQTPPNAKTRIRNFIQKQLMTDIAISDGEIDGEDNQRDSSSPPPNCSICLGQISSKCFTDSCLHTFCFSCLLEWSKIKPECPLCKQGFKSIIHNVKSIDKYEEYKVDSCRTNWASIANQFEQFLLATSFPSFRRRSHQQRGAEFNAIPSTERTATSTGASNNVNRMHQLFLNYNSLVERFAREYANDIIPLRSNGPAWRAYIYQRDLYALPLLDLSGRSRDISARFYRENPAQIHRLLGWLNREIIFLLNSTVHYNSFVLQSIEERITQCDLTSRAFRQHVQPFFTRHTSHFLHEFINFARSPFDIIGYDRNVQYRPHFYDMEMESVSIDSDRSDPSPRLSPRSDITAEETYTSNDSHTNSHNRSVIVFGSNSEGTSSRILATPSTHIFQPITEPVTVDTDDSDDCLFVCEQKPPHLRTPVMVELNSEEDSDVIIVETEIKVENCNTDQPTTSTGLRSRSLAPTTSHCHRDSTDSGETIKMSNKREVENPRRKRKRSINDEHSRGDGDGPSRIKMLIRSDSYAANTSTITTGAFLGDSKIPNTSMPQGNTSLDGSGPSTSVIRQPYKKAARKKKYSVYDASSESSCLNSTESTSSDSSQEDCKPIKQKRLTKKPSRKTVKVHKKHEFFTKKLQFKLKMRKMIRRLKEPKENTNRDDTSSMEDDQKESSSDSN</sequence>